<dbReference type="PANTHER" id="PTHR11439">
    <property type="entry name" value="GAG-POL-RELATED RETROTRANSPOSON"/>
    <property type="match status" value="1"/>
</dbReference>
<comment type="caution">
    <text evidence="1">The sequence shown here is derived from an EMBL/GenBank/DDBJ whole genome shotgun (WGS) entry which is preliminary data.</text>
</comment>
<organism evidence="1 2">
    <name type="scientific">Cardamine amara subsp. amara</name>
    <dbReference type="NCBI Taxonomy" id="228776"/>
    <lineage>
        <taxon>Eukaryota</taxon>
        <taxon>Viridiplantae</taxon>
        <taxon>Streptophyta</taxon>
        <taxon>Embryophyta</taxon>
        <taxon>Tracheophyta</taxon>
        <taxon>Spermatophyta</taxon>
        <taxon>Magnoliopsida</taxon>
        <taxon>eudicotyledons</taxon>
        <taxon>Gunneridae</taxon>
        <taxon>Pentapetalae</taxon>
        <taxon>rosids</taxon>
        <taxon>malvids</taxon>
        <taxon>Brassicales</taxon>
        <taxon>Brassicaceae</taxon>
        <taxon>Cardamineae</taxon>
        <taxon>Cardamine</taxon>
    </lineage>
</organism>
<sequence length="107" mass="11959">MALTVCELEWLRALLADFGVGHNGHMDLFCDNQAALYIAVNPVFHEQMKHVEIDCHCVRNAIQDGTIRMRKVHTTEQLADVFTKALGRSDFQSIVAKLGICNPHAPT</sequence>
<reference evidence="1 2" key="1">
    <citation type="submission" date="2024-04" db="EMBL/GenBank/DDBJ databases">
        <title>Genome assembly C_amara_ONT_v2.</title>
        <authorList>
            <person name="Yant L."/>
            <person name="Moore C."/>
            <person name="Slenker M."/>
        </authorList>
    </citation>
    <scope>NUCLEOTIDE SEQUENCE [LARGE SCALE GENOMIC DNA]</scope>
    <source>
        <tissue evidence="1">Leaf</tissue>
    </source>
</reference>
<dbReference type="PANTHER" id="PTHR11439:SF511">
    <property type="match status" value="1"/>
</dbReference>
<accession>A0ABD0ZXY5</accession>
<gene>
    <name evidence="1" type="ORF">V5N11_007704</name>
</gene>
<dbReference type="EMBL" id="JBANAX010000646">
    <property type="protein sequence ID" value="KAL1199414.1"/>
    <property type="molecule type" value="Genomic_DNA"/>
</dbReference>
<dbReference type="AlphaFoldDB" id="A0ABD0ZXY5"/>
<dbReference type="Proteomes" id="UP001558713">
    <property type="component" value="Unassembled WGS sequence"/>
</dbReference>
<proteinExistence type="predicted"/>
<name>A0ABD0ZXY5_CARAN</name>
<protein>
    <submittedName>
        <fullName evidence="1">Retrovirus-related Pol polyprotein from transposon RE1</fullName>
    </submittedName>
</protein>
<evidence type="ECO:0000313" key="1">
    <source>
        <dbReference type="EMBL" id="KAL1199414.1"/>
    </source>
</evidence>
<evidence type="ECO:0000313" key="2">
    <source>
        <dbReference type="Proteomes" id="UP001558713"/>
    </source>
</evidence>
<dbReference type="CDD" id="cd09272">
    <property type="entry name" value="RNase_HI_RT_Ty1"/>
    <property type="match status" value="1"/>
</dbReference>
<keyword evidence="2" id="KW-1185">Reference proteome</keyword>